<dbReference type="InterPro" id="IPR000600">
    <property type="entry name" value="ROK"/>
</dbReference>
<dbReference type="SUPFAM" id="SSF53067">
    <property type="entry name" value="Actin-like ATPase domain"/>
    <property type="match status" value="1"/>
</dbReference>
<gene>
    <name evidence="2" type="ORF">H7C19_29050</name>
</gene>
<evidence type="ECO:0000256" key="1">
    <source>
        <dbReference type="ARBA" id="ARBA00006479"/>
    </source>
</evidence>
<dbReference type="Proteomes" id="UP000547209">
    <property type="component" value="Unassembled WGS sequence"/>
</dbReference>
<proteinExistence type="inferred from homology"/>
<comment type="caution">
    <text evidence="2">The sequence shown here is derived from an EMBL/GenBank/DDBJ whole genome shotgun (WGS) entry which is preliminary data.</text>
</comment>
<dbReference type="PANTHER" id="PTHR18964">
    <property type="entry name" value="ROK (REPRESSOR, ORF, KINASE) FAMILY"/>
    <property type="match status" value="1"/>
</dbReference>
<evidence type="ECO:0000313" key="3">
    <source>
        <dbReference type="Proteomes" id="UP000547209"/>
    </source>
</evidence>
<protein>
    <submittedName>
        <fullName evidence="2">ROK family protein</fullName>
    </submittedName>
</protein>
<name>A0A7X0RW78_9BACL</name>
<dbReference type="InterPro" id="IPR049874">
    <property type="entry name" value="ROK_cs"/>
</dbReference>
<sequence length="320" mass="33067">MAATGYAIGVDIGGTKIQFAAIAKDGTILHRHQAPTEAQRGPEQIMAKVLAGIEHTREAMEASGAPAGIGIGSAGQIDCRTGAVVYASDLLPGWAGMPVKRHVEEWFGLSVRIDNDVNVFAIAEKVYGAGRNYNSFVCLALGTGIGGAMVEDGRLVRGAFGGAGELGHVSVDFEGPRCSCGNNGCVELYASGSGIARLGREALALASAAGEQAPDWRPESREIIRAWLAGEPLAAQVMDRALRALGAAIAGFIHTFNPEAVIIGGGVAEAGEPFLAALEEQVRTRTSAAMRDACVLLPAYVGADAGVIGAAAQIWHYGDE</sequence>
<dbReference type="Pfam" id="PF00480">
    <property type="entry name" value="ROK"/>
    <property type="match status" value="1"/>
</dbReference>
<dbReference type="InterPro" id="IPR043129">
    <property type="entry name" value="ATPase_NBD"/>
</dbReference>
<organism evidence="2 3">
    <name type="scientific">Cohnella nanjingensis</name>
    <dbReference type="NCBI Taxonomy" id="1387779"/>
    <lineage>
        <taxon>Bacteria</taxon>
        <taxon>Bacillati</taxon>
        <taxon>Bacillota</taxon>
        <taxon>Bacilli</taxon>
        <taxon>Bacillales</taxon>
        <taxon>Paenibacillaceae</taxon>
        <taxon>Cohnella</taxon>
    </lineage>
</organism>
<dbReference type="PROSITE" id="PS01125">
    <property type="entry name" value="ROK"/>
    <property type="match status" value="1"/>
</dbReference>
<dbReference type="EMBL" id="JACJVP010000053">
    <property type="protein sequence ID" value="MBB6674735.1"/>
    <property type="molecule type" value="Genomic_DNA"/>
</dbReference>
<reference evidence="2 3" key="1">
    <citation type="submission" date="2020-08" db="EMBL/GenBank/DDBJ databases">
        <title>Cohnella phylogeny.</title>
        <authorList>
            <person name="Dunlap C."/>
        </authorList>
    </citation>
    <scope>NUCLEOTIDE SEQUENCE [LARGE SCALE GENOMIC DNA]</scope>
    <source>
        <strain evidence="2 3">DSM 28246</strain>
    </source>
</reference>
<dbReference type="Gene3D" id="3.30.420.40">
    <property type="match status" value="2"/>
</dbReference>
<dbReference type="CDD" id="cd24068">
    <property type="entry name" value="ASKHA_NBD_ROK_FnNanK-like"/>
    <property type="match status" value="1"/>
</dbReference>
<accession>A0A7X0RW78</accession>
<dbReference type="RefSeq" id="WP_185672597.1">
    <property type="nucleotide sequence ID" value="NZ_JACJVP010000053.1"/>
</dbReference>
<dbReference type="AlphaFoldDB" id="A0A7X0RW78"/>
<evidence type="ECO:0000313" key="2">
    <source>
        <dbReference type="EMBL" id="MBB6674735.1"/>
    </source>
</evidence>
<comment type="similarity">
    <text evidence="1">Belongs to the ROK (NagC/XylR) family.</text>
</comment>
<dbReference type="PANTHER" id="PTHR18964:SF149">
    <property type="entry name" value="BIFUNCTIONAL UDP-N-ACETYLGLUCOSAMINE 2-EPIMERASE_N-ACETYLMANNOSAMINE KINASE"/>
    <property type="match status" value="1"/>
</dbReference>
<keyword evidence="3" id="KW-1185">Reference proteome</keyword>